<protein>
    <submittedName>
        <fullName evidence="2">Monooxygenase</fullName>
    </submittedName>
</protein>
<evidence type="ECO:0000313" key="2">
    <source>
        <dbReference type="EMBL" id="NKY99859.1"/>
    </source>
</evidence>
<dbReference type="Pfam" id="PF01494">
    <property type="entry name" value="FAD_binding_3"/>
    <property type="match status" value="1"/>
</dbReference>
<evidence type="ECO:0000259" key="1">
    <source>
        <dbReference type="Pfam" id="PF01494"/>
    </source>
</evidence>
<dbReference type="RefSeq" id="WP_061081728.1">
    <property type="nucleotide sequence ID" value="NZ_JAAXPG010000019.1"/>
</dbReference>
<dbReference type="SUPFAM" id="SSF51905">
    <property type="entry name" value="FAD/NAD(P)-binding domain"/>
    <property type="match status" value="1"/>
</dbReference>
<dbReference type="Gene3D" id="3.50.50.60">
    <property type="entry name" value="FAD/NAD(P)-binding domain"/>
    <property type="match status" value="1"/>
</dbReference>
<sequence>MTAVRNVLISGAGIAGPTLAHWLHRHGIEATVVERAPAPRTGGYAIDVRGAALDVAERMGVLDGIRASATEMSRATTVDARGRRRGGFEASALTADDRSAELLRGDLVRLVHAPTTAYTEYLYGDSVTAFEQEGDGVRVTFERAGPRVFDLVVGADGLHSTTRRLAFGPEAPHRRFLGSYISIFTVPNHPGLDREAVLFNTPGRLVAMYHTPRAEGAKAMLALSVPEESGVDRRPPEEQREFLRRTFSGHGWEADRVLEEMERAPDFYFDSVAQIRMGRWSAGRVTLLGDAGYCPSPMSGQGSSLAMVGAYVLARELARNDGHGAALAAYEARMRPFVAANQDIADRGQAFLLPRTRPALLARGLLLRLAPLLSSLGGFDNRLSRASEALELDAPAPAGA</sequence>
<proteinExistence type="predicted"/>
<keyword evidence="3" id="KW-1185">Reference proteome</keyword>
<dbReference type="PANTHER" id="PTHR46865">
    <property type="entry name" value="OXIDOREDUCTASE-RELATED"/>
    <property type="match status" value="1"/>
</dbReference>
<dbReference type="AlphaFoldDB" id="A0A7X6MG25"/>
<organism evidence="2 3">
    <name type="scientific">Nocardiopsis alborubida</name>
    <dbReference type="NCBI Taxonomy" id="146802"/>
    <lineage>
        <taxon>Bacteria</taxon>
        <taxon>Bacillati</taxon>
        <taxon>Actinomycetota</taxon>
        <taxon>Actinomycetes</taxon>
        <taxon>Streptosporangiales</taxon>
        <taxon>Nocardiopsidaceae</taxon>
        <taxon>Nocardiopsis</taxon>
    </lineage>
</organism>
<name>A0A7X6MG25_9ACTN</name>
<feature type="domain" description="FAD-binding" evidence="1">
    <location>
        <begin position="6"/>
        <end position="341"/>
    </location>
</feature>
<dbReference type="InterPro" id="IPR002938">
    <property type="entry name" value="FAD-bd"/>
</dbReference>
<reference evidence="2 3" key="1">
    <citation type="submission" date="2020-04" db="EMBL/GenBank/DDBJ databases">
        <title>MicrobeNet Type strains.</title>
        <authorList>
            <person name="Nicholson A.C."/>
        </authorList>
    </citation>
    <scope>NUCLEOTIDE SEQUENCE [LARGE SCALE GENOMIC DNA]</scope>
    <source>
        <strain evidence="2 3">ATCC 23612</strain>
    </source>
</reference>
<dbReference type="Proteomes" id="UP000553209">
    <property type="component" value="Unassembled WGS sequence"/>
</dbReference>
<gene>
    <name evidence="2" type="ORF">HGB44_19620</name>
</gene>
<dbReference type="PANTHER" id="PTHR46865:SF2">
    <property type="entry name" value="MONOOXYGENASE"/>
    <property type="match status" value="1"/>
</dbReference>
<dbReference type="InterPro" id="IPR051704">
    <property type="entry name" value="FAD_aromatic-hydroxylase"/>
</dbReference>
<dbReference type="EMBL" id="JAAXPG010000019">
    <property type="protein sequence ID" value="NKY99859.1"/>
    <property type="molecule type" value="Genomic_DNA"/>
</dbReference>
<keyword evidence="2" id="KW-0560">Oxidoreductase</keyword>
<dbReference type="GO" id="GO:0004497">
    <property type="term" value="F:monooxygenase activity"/>
    <property type="evidence" value="ECO:0007669"/>
    <property type="project" value="UniProtKB-KW"/>
</dbReference>
<dbReference type="PRINTS" id="PR00420">
    <property type="entry name" value="RNGMNOXGNASE"/>
</dbReference>
<dbReference type="GO" id="GO:0071949">
    <property type="term" value="F:FAD binding"/>
    <property type="evidence" value="ECO:0007669"/>
    <property type="project" value="InterPro"/>
</dbReference>
<keyword evidence="2" id="KW-0503">Monooxygenase</keyword>
<dbReference type="Gene3D" id="3.30.9.10">
    <property type="entry name" value="D-Amino Acid Oxidase, subunit A, domain 2"/>
    <property type="match status" value="1"/>
</dbReference>
<evidence type="ECO:0000313" key="3">
    <source>
        <dbReference type="Proteomes" id="UP000553209"/>
    </source>
</evidence>
<comment type="caution">
    <text evidence="2">The sequence shown here is derived from an EMBL/GenBank/DDBJ whole genome shotgun (WGS) entry which is preliminary data.</text>
</comment>
<accession>A0A7X6MG25</accession>
<dbReference type="InterPro" id="IPR036188">
    <property type="entry name" value="FAD/NAD-bd_sf"/>
</dbReference>